<feature type="transmembrane region" description="Helical" evidence="1">
    <location>
        <begin position="539"/>
        <end position="561"/>
    </location>
</feature>
<gene>
    <name evidence="3" type="ORF">EGM181_06210</name>
</gene>
<dbReference type="NCBIfam" id="TIGR02675">
    <property type="entry name" value="tape_meas_nterm"/>
    <property type="match status" value="1"/>
</dbReference>
<accession>A0AAE7MNV5</accession>
<dbReference type="PROSITE" id="PS50206">
    <property type="entry name" value="RHODANESE_3"/>
    <property type="match status" value="1"/>
</dbReference>
<dbReference type="Pfam" id="PF20155">
    <property type="entry name" value="TMP_3"/>
    <property type="match status" value="1"/>
</dbReference>
<feature type="transmembrane region" description="Helical" evidence="1">
    <location>
        <begin position="823"/>
        <end position="854"/>
    </location>
</feature>
<keyword evidence="1" id="KW-1133">Transmembrane helix</keyword>
<dbReference type="InterPro" id="IPR013491">
    <property type="entry name" value="Tape_meas_N"/>
</dbReference>
<evidence type="ECO:0000259" key="2">
    <source>
        <dbReference type="PROSITE" id="PS50206"/>
    </source>
</evidence>
<sequence>MADGKIVIAVDVDGKQVSVLNKNLDQLEGKSSKAGASIKNMAVSMGLVKVAGAAFKVLANSLDSAISRFDTMQKFPKVMNALGFSAKESQKSIDKLSNGIDGLPTKLDDIVASTQQMTAITGDLDKSTDTVLALNNAFLASGASTEDASRGMLQFNQMLSTGTVDLESWKTLQETMPLALQKTAEAMGFVGKSAQRDLYAALKDGTVTFDQFNDKLIELGTGTGMLADLAKENSLGIATSFGNLSNAVAKGVANVITKLDELSQALTGKTIAQNIDSVKGVINNAFSAVTDSIQIVIDNSDQLVSAIGVLKDTAEITAPFLVALAGAMLSLEIASAVSTAINFLTAAITGLKIASMTLSNLGLAGTIKMLAGFMSPVSWIIAAIGALVALFVYFYKTNETFREGVNKTVSVLKEGLVAAFNWLKTVLAGVLPTLQKVASVVGTAIVSGFNKMVAVGSAILSVVVPALQRFASAAKEVLSAGLEKMGSILSTIGNVLSGAFSSGMQLAGDLLERLGGSFGKIGGVVSIVISVLTKLALVALGLTGPWGTLISLVLSFVAAWVKTGDLSADGITQVFDNLQSTITNVASFISSNLPKFVQLATDLITGFLNGLTAALPGIVSVATEIIQTLVNAITTVLPQIISLATQVITTLVQGLAMALPALMIVASQIIVQLITAIADVLPQLVEVGVSVLKALIEGITSALPVIIKAAIGILNALIDTLLSVLPMLLDVGLQIITTLLDAIISALPALTEAATTIVTGLLTAFITALPMLIAVGVQILMALIQGLLSILPTLLMAVLQIIMALVTALIAALPQIIEAGIQLLMALIQGILSILPQLIDAAIQIITALLGALIEALPQLIDAGVQLLLGLVAGVISVLPQLVAAALQLIVALLGALIGAVPQLLSAGVKLIGALISGVLSLLGQLLSAGGKLISGLLSTILGFLGDLLSAGGKLIASLVSGIGGAIGDVFSAAGDIASAVVDTISGIDLFGAGKAIIDGFLGGLKSAYENVKDFVGGIADWIAEHKGPISYDRRLLIPAGKAIMGGFNESLQSNFKNVQRTVSGMADRLNSSFNLTPEMALGVGNIGTASLGSSIANNSTSTSTVINNQGMLEGAIFQVREEADIQKIAKAIKDHDEHLNPNRYPWERR</sequence>
<evidence type="ECO:0000313" key="3">
    <source>
        <dbReference type="EMBL" id="QOG26876.1"/>
    </source>
</evidence>
<feature type="transmembrane region" description="Helical" evidence="1">
    <location>
        <begin position="629"/>
        <end position="652"/>
    </location>
</feature>
<feature type="transmembrane region" description="Helical" evidence="1">
    <location>
        <begin position="731"/>
        <end position="750"/>
    </location>
</feature>
<name>A0AAE7MNV5_ENTGA</name>
<evidence type="ECO:0000256" key="1">
    <source>
        <dbReference type="SAM" id="Phobius"/>
    </source>
</evidence>
<feature type="transmembrane region" description="Helical" evidence="1">
    <location>
        <begin position="603"/>
        <end position="622"/>
    </location>
</feature>
<dbReference type="Proteomes" id="UP000516696">
    <property type="component" value="Chromosome"/>
</dbReference>
<feature type="transmembrane region" description="Helical" evidence="1">
    <location>
        <begin position="790"/>
        <end position="811"/>
    </location>
</feature>
<dbReference type="SUPFAM" id="SSF48371">
    <property type="entry name" value="ARM repeat"/>
    <property type="match status" value="1"/>
</dbReference>
<dbReference type="InterPro" id="IPR001763">
    <property type="entry name" value="Rhodanese-like_dom"/>
</dbReference>
<keyword evidence="1" id="KW-0472">Membrane</keyword>
<feature type="transmembrane region" description="Helical" evidence="1">
    <location>
        <begin position="702"/>
        <end position="725"/>
    </location>
</feature>
<protein>
    <submittedName>
        <fullName evidence="3">Tape measure protein</fullName>
    </submittedName>
</protein>
<evidence type="ECO:0000313" key="4">
    <source>
        <dbReference type="Proteomes" id="UP000516696"/>
    </source>
</evidence>
<dbReference type="EMBL" id="CP050485">
    <property type="protein sequence ID" value="QOG26876.1"/>
    <property type="molecule type" value="Genomic_DNA"/>
</dbReference>
<feature type="transmembrane region" description="Helical" evidence="1">
    <location>
        <begin position="911"/>
        <end position="929"/>
    </location>
</feature>
<proteinExistence type="predicted"/>
<organism evidence="3 4">
    <name type="scientific">Enterococcus gallinarum</name>
    <dbReference type="NCBI Taxonomy" id="1353"/>
    <lineage>
        <taxon>Bacteria</taxon>
        <taxon>Bacillati</taxon>
        <taxon>Bacillota</taxon>
        <taxon>Bacilli</taxon>
        <taxon>Lactobacillales</taxon>
        <taxon>Enterococcaceae</taxon>
        <taxon>Enterococcus</taxon>
    </lineage>
</organism>
<feature type="transmembrane region" description="Helical" evidence="1">
    <location>
        <begin position="762"/>
        <end position="784"/>
    </location>
</feature>
<dbReference type="InterPro" id="IPR016024">
    <property type="entry name" value="ARM-type_fold"/>
</dbReference>
<feature type="domain" description="Rhodanese" evidence="2">
    <location>
        <begin position="1009"/>
        <end position="1031"/>
    </location>
</feature>
<feature type="transmembrane region" description="Helical" evidence="1">
    <location>
        <begin position="377"/>
        <end position="395"/>
    </location>
</feature>
<keyword evidence="1" id="KW-0812">Transmembrane</keyword>
<feature type="transmembrane region" description="Helical" evidence="1">
    <location>
        <begin position="658"/>
        <end position="681"/>
    </location>
</feature>
<reference evidence="3 4" key="1">
    <citation type="submission" date="2020-03" db="EMBL/GenBank/DDBJ databases">
        <title>Characterization of ganglioside-mimicking enterococci.</title>
        <authorList>
            <person name="Patry R.T."/>
            <person name="Nothaft H."/>
            <person name="Bridger R."/>
            <person name="Shajahan A."/>
            <person name="Huynh S."/>
            <person name="Sanchez S."/>
            <person name="Azadi P."/>
            <person name="Cooper K."/>
            <person name="Miller W.G."/>
            <person name="Parker C.T."/>
            <person name="Wells L."/>
            <person name="Szymanski C.M."/>
        </authorList>
    </citation>
    <scope>NUCLEOTIDE SEQUENCE [LARGE SCALE GENOMIC DNA]</scope>
    <source>
        <strain evidence="3 4">EGM181</strain>
    </source>
</reference>
<dbReference type="RefSeq" id="WP_113849970.1">
    <property type="nucleotide sequence ID" value="NZ_CP050485.1"/>
</dbReference>
<dbReference type="AlphaFoldDB" id="A0AAE7MNV5"/>